<feature type="transmembrane region" description="Helical" evidence="5">
    <location>
        <begin position="90"/>
        <end position="119"/>
    </location>
</feature>
<feature type="transmembrane region" description="Helical" evidence="5">
    <location>
        <begin position="160"/>
        <end position="182"/>
    </location>
</feature>
<evidence type="ECO:0000256" key="3">
    <source>
        <dbReference type="ARBA" id="ARBA00022989"/>
    </source>
</evidence>
<dbReference type="EMBL" id="FPKW01000005">
    <property type="protein sequence ID" value="SFZ93716.1"/>
    <property type="molecule type" value="Genomic_DNA"/>
</dbReference>
<evidence type="ECO:0000313" key="7">
    <source>
        <dbReference type="EMBL" id="SFZ93716.1"/>
    </source>
</evidence>
<evidence type="ECO:0000313" key="8">
    <source>
        <dbReference type="Proteomes" id="UP000182034"/>
    </source>
</evidence>
<dbReference type="STRING" id="1612149.SAMN05216324_105200"/>
<dbReference type="AlphaFoldDB" id="A0A1K2IMN3"/>
<keyword evidence="4 5" id="KW-0472">Membrane</keyword>
<keyword evidence="8" id="KW-1185">Reference proteome</keyword>
<evidence type="ECO:0000256" key="2">
    <source>
        <dbReference type="ARBA" id="ARBA00022692"/>
    </source>
</evidence>
<reference evidence="8" key="1">
    <citation type="submission" date="2016-10" db="EMBL/GenBank/DDBJ databases">
        <authorList>
            <person name="Varghese N."/>
            <person name="Submissions S."/>
        </authorList>
    </citation>
    <scope>NUCLEOTIDE SEQUENCE [LARGE SCALE GENOMIC DNA]</scope>
    <source>
        <strain evidence="8">SUR2</strain>
    </source>
</reference>
<gene>
    <name evidence="7" type="ORF">SAMN05216324_105200</name>
</gene>
<sequence length="285" mass="33038">MKKLFTIFNEAQNNLFWLKFFRISIAILILLHFVSILPDFNNLFSVNEGVIPYKIVDVFIPDYVINLPKIITYLEGFNIAPSDTILCFKIIYIGLVLLLLSGYFQNLSAFLLLFMQIILSKSNFYFSYGIDFFTSMSLFYLAIIPPTLKSVALPPFKRLFQIHVCIVYFFAGFDKLIGINWWNGESIWKAINLPFATSIYDITFLGNYPIVLTLVGLGSALLELLYPFFVWNRKTSNFWIYAIIVMHIGIAFILNLYFFSAIMIIWNLTLKFSFNNEKSYSLATT</sequence>
<feature type="transmembrane region" description="Helical" evidence="5">
    <location>
        <begin position="202"/>
        <end position="226"/>
    </location>
</feature>
<dbReference type="RefSeq" id="WP_072409274.1">
    <property type="nucleotide sequence ID" value="NZ_FPKW01000005.1"/>
</dbReference>
<keyword evidence="2 5" id="KW-0812">Transmembrane</keyword>
<accession>A0A1K2IMN3</accession>
<evidence type="ECO:0000256" key="4">
    <source>
        <dbReference type="ARBA" id="ARBA00023136"/>
    </source>
</evidence>
<dbReference type="InterPro" id="IPR052964">
    <property type="entry name" value="Sporulation_signal_mat"/>
</dbReference>
<keyword evidence="3 5" id="KW-1133">Transmembrane helix</keyword>
<feature type="transmembrane region" description="Helical" evidence="5">
    <location>
        <begin position="125"/>
        <end position="148"/>
    </location>
</feature>
<protein>
    <recommendedName>
        <fullName evidence="6">HTTM-like domain-containing protein</fullName>
    </recommendedName>
</protein>
<comment type="subcellular location">
    <subcellularLocation>
        <location evidence="1">Endomembrane system</location>
        <topology evidence="1">Multi-pass membrane protein</topology>
    </subcellularLocation>
</comment>
<dbReference type="PANTHER" id="PTHR39535">
    <property type="entry name" value="SPORULATION-DELAYING PROTEIN SDPB"/>
    <property type="match status" value="1"/>
</dbReference>
<proteinExistence type="predicted"/>
<dbReference type="InterPro" id="IPR011020">
    <property type="entry name" value="HTTM-like"/>
</dbReference>
<dbReference type="PANTHER" id="PTHR39535:SF2">
    <property type="entry name" value="HTTM DOMAIN-CONTAINING PROTEIN"/>
    <property type="match status" value="1"/>
</dbReference>
<evidence type="ECO:0000256" key="5">
    <source>
        <dbReference type="SAM" id="Phobius"/>
    </source>
</evidence>
<name>A0A1K2IMN3_9FLAO</name>
<dbReference type="OrthoDB" id="1496138at2"/>
<evidence type="ECO:0000256" key="1">
    <source>
        <dbReference type="ARBA" id="ARBA00004127"/>
    </source>
</evidence>
<feature type="transmembrane region" description="Helical" evidence="5">
    <location>
        <begin position="238"/>
        <end position="266"/>
    </location>
</feature>
<organism evidence="7 8">
    <name type="scientific">Chryseobacterium limigenitum</name>
    <dbReference type="NCBI Taxonomy" id="1612149"/>
    <lineage>
        <taxon>Bacteria</taxon>
        <taxon>Pseudomonadati</taxon>
        <taxon>Bacteroidota</taxon>
        <taxon>Flavobacteriia</taxon>
        <taxon>Flavobacteriales</taxon>
        <taxon>Weeksellaceae</taxon>
        <taxon>Chryseobacterium group</taxon>
        <taxon>Chryseobacterium</taxon>
    </lineage>
</organism>
<feature type="domain" description="HTTM-like" evidence="6">
    <location>
        <begin position="10"/>
        <end position="274"/>
    </location>
</feature>
<evidence type="ECO:0000259" key="6">
    <source>
        <dbReference type="SMART" id="SM00752"/>
    </source>
</evidence>
<dbReference type="Proteomes" id="UP000182034">
    <property type="component" value="Unassembled WGS sequence"/>
</dbReference>
<dbReference type="GO" id="GO:0012505">
    <property type="term" value="C:endomembrane system"/>
    <property type="evidence" value="ECO:0007669"/>
    <property type="project" value="UniProtKB-SubCell"/>
</dbReference>
<feature type="transmembrane region" description="Helical" evidence="5">
    <location>
        <begin position="20"/>
        <end position="37"/>
    </location>
</feature>
<dbReference type="SMART" id="SM00752">
    <property type="entry name" value="HTTM"/>
    <property type="match status" value="1"/>
</dbReference>